<dbReference type="PANTHER" id="PTHR30558:SF12">
    <property type="entry name" value="BIOPOLYMER TRANSPORT PROTEIN EXBD"/>
    <property type="match status" value="1"/>
</dbReference>
<keyword evidence="4" id="KW-1003">Cell membrane</keyword>
<dbReference type="GO" id="GO:0022857">
    <property type="term" value="F:transmembrane transporter activity"/>
    <property type="evidence" value="ECO:0007669"/>
    <property type="project" value="InterPro"/>
</dbReference>
<dbReference type="PANTHER" id="PTHR30558">
    <property type="entry name" value="EXBD MEMBRANE COMPONENT OF PMF-DRIVEN MACROMOLECULE IMPORT SYSTEM"/>
    <property type="match status" value="1"/>
</dbReference>
<comment type="similarity">
    <text evidence="2 10">Belongs to the ExbD/TolR family.</text>
</comment>
<evidence type="ECO:0000256" key="9">
    <source>
        <dbReference type="ARBA" id="ARBA00023136"/>
    </source>
</evidence>
<accession>A0AA48KCQ8</accession>
<keyword evidence="9 11" id="KW-0472">Membrane</keyword>
<keyword evidence="13" id="KW-1185">Reference proteome</keyword>
<reference evidence="13" key="1">
    <citation type="journal article" date="2023" name="Int. J. Syst. Evol. Microbiol.">
        <title>Mesoterricola silvestris gen. nov., sp. nov., Mesoterricola sediminis sp. nov., Geothrix oryzae sp. nov., Geothrix edaphica sp. nov., Geothrix rubra sp. nov., and Geothrix limicola sp. nov., six novel members of Acidobacteriota isolated from soils.</title>
        <authorList>
            <person name="Itoh H."/>
            <person name="Sugisawa Y."/>
            <person name="Mise K."/>
            <person name="Xu Z."/>
            <person name="Kuniyasu M."/>
            <person name="Ushijima N."/>
            <person name="Kawano K."/>
            <person name="Kobayashi E."/>
            <person name="Shiratori Y."/>
            <person name="Masuda Y."/>
            <person name="Senoo K."/>
        </authorList>
    </citation>
    <scope>NUCLEOTIDE SEQUENCE [LARGE SCALE GENOMIC DNA]</scope>
    <source>
        <strain evidence="13">W79</strain>
    </source>
</reference>
<comment type="subcellular location">
    <subcellularLocation>
        <location evidence="1">Cell inner membrane</location>
        <topology evidence="1">Single-pass type II membrane protein</topology>
    </subcellularLocation>
    <subcellularLocation>
        <location evidence="10">Cell membrane</location>
        <topology evidence="10">Single-pass type II membrane protein</topology>
    </subcellularLocation>
</comment>
<dbReference type="RefSeq" id="WP_306599721.1">
    <property type="nucleotide sequence ID" value="NZ_AP027080.1"/>
</dbReference>
<dbReference type="InterPro" id="IPR003400">
    <property type="entry name" value="ExbD"/>
</dbReference>
<evidence type="ECO:0000256" key="3">
    <source>
        <dbReference type="ARBA" id="ARBA00022448"/>
    </source>
</evidence>
<evidence type="ECO:0000256" key="2">
    <source>
        <dbReference type="ARBA" id="ARBA00005811"/>
    </source>
</evidence>
<feature type="transmembrane region" description="Helical" evidence="11">
    <location>
        <begin position="16"/>
        <end position="37"/>
    </location>
</feature>
<evidence type="ECO:0000313" key="12">
    <source>
        <dbReference type="EMBL" id="BDU73763.1"/>
    </source>
</evidence>
<keyword evidence="7 10" id="KW-0653">Protein transport</keyword>
<keyword evidence="5" id="KW-0997">Cell inner membrane</keyword>
<dbReference type="Proteomes" id="UP001238179">
    <property type="component" value="Chromosome"/>
</dbReference>
<dbReference type="Gene3D" id="3.30.420.270">
    <property type="match status" value="1"/>
</dbReference>
<keyword evidence="8 11" id="KW-1133">Transmembrane helix</keyword>
<evidence type="ECO:0000256" key="6">
    <source>
        <dbReference type="ARBA" id="ARBA00022692"/>
    </source>
</evidence>
<evidence type="ECO:0000256" key="5">
    <source>
        <dbReference type="ARBA" id="ARBA00022519"/>
    </source>
</evidence>
<gene>
    <name evidence="12" type="ORF">METEAL_29370</name>
</gene>
<evidence type="ECO:0000256" key="11">
    <source>
        <dbReference type="SAM" id="Phobius"/>
    </source>
</evidence>
<name>A0AA48KCQ8_9BACT</name>
<dbReference type="Pfam" id="PF02472">
    <property type="entry name" value="ExbD"/>
    <property type="match status" value="1"/>
</dbReference>
<evidence type="ECO:0000256" key="7">
    <source>
        <dbReference type="ARBA" id="ARBA00022927"/>
    </source>
</evidence>
<proteinExistence type="inferred from homology"/>
<evidence type="ECO:0008006" key="14">
    <source>
        <dbReference type="Google" id="ProtNLM"/>
    </source>
</evidence>
<evidence type="ECO:0000256" key="8">
    <source>
        <dbReference type="ARBA" id="ARBA00022989"/>
    </source>
</evidence>
<sequence>MDAGGPKGKAKSDINVTPLIDIVLVLLIVFIVMVPGLSKALPVVVPQVVKVDRPTPPDPKNPPLVVTIDQNGDLMLQNDKIQLAELADKLSPVVQLQPSGMRKVFLRVDEEQAYQYAVNVLDQIKVASDRAKRETALRPEFVGTGLDGGDVKVVAAVKKRTPTS</sequence>
<dbReference type="AlphaFoldDB" id="A0AA48KCQ8"/>
<evidence type="ECO:0000256" key="10">
    <source>
        <dbReference type="RuleBase" id="RU003879"/>
    </source>
</evidence>
<evidence type="ECO:0000256" key="1">
    <source>
        <dbReference type="ARBA" id="ARBA00004249"/>
    </source>
</evidence>
<evidence type="ECO:0000313" key="13">
    <source>
        <dbReference type="Proteomes" id="UP001238179"/>
    </source>
</evidence>
<dbReference type="GO" id="GO:0015031">
    <property type="term" value="P:protein transport"/>
    <property type="evidence" value="ECO:0007669"/>
    <property type="project" value="UniProtKB-KW"/>
</dbReference>
<dbReference type="GO" id="GO:0005886">
    <property type="term" value="C:plasma membrane"/>
    <property type="evidence" value="ECO:0007669"/>
    <property type="project" value="UniProtKB-SubCell"/>
</dbReference>
<organism evidence="12 13">
    <name type="scientific">Mesoterricola silvestris</name>
    <dbReference type="NCBI Taxonomy" id="2927979"/>
    <lineage>
        <taxon>Bacteria</taxon>
        <taxon>Pseudomonadati</taxon>
        <taxon>Acidobacteriota</taxon>
        <taxon>Holophagae</taxon>
        <taxon>Holophagales</taxon>
        <taxon>Holophagaceae</taxon>
        <taxon>Mesoterricola</taxon>
    </lineage>
</organism>
<dbReference type="KEGG" id="msil:METEAL_29370"/>
<keyword evidence="6 10" id="KW-0812">Transmembrane</keyword>
<evidence type="ECO:0000256" key="4">
    <source>
        <dbReference type="ARBA" id="ARBA00022475"/>
    </source>
</evidence>
<keyword evidence="3 10" id="KW-0813">Transport</keyword>
<dbReference type="EMBL" id="AP027080">
    <property type="protein sequence ID" value="BDU73763.1"/>
    <property type="molecule type" value="Genomic_DNA"/>
</dbReference>
<protein>
    <recommendedName>
        <fullName evidence="14">Biopolymer transporter ExbD</fullName>
    </recommendedName>
</protein>